<proteinExistence type="inferred from homology"/>
<name>A0AAV0NHK1_9ROSI</name>
<feature type="domain" description="DNA helicase Pif1-like 2B" evidence="3">
    <location>
        <begin position="508"/>
        <end position="554"/>
    </location>
</feature>
<dbReference type="Pfam" id="PF21530">
    <property type="entry name" value="Pif1_2B_dom"/>
    <property type="match status" value="1"/>
</dbReference>
<dbReference type="Proteomes" id="UP001154282">
    <property type="component" value="Unassembled WGS sequence"/>
</dbReference>
<comment type="caution">
    <text evidence="4">The sequence shown here is derived from an EMBL/GenBank/DDBJ whole genome shotgun (WGS) entry which is preliminary data.</text>
</comment>
<accession>A0AAV0NHK1</accession>
<comment type="catalytic activity">
    <reaction evidence="1">
        <text>ATP + H2O = ADP + phosphate + H(+)</text>
        <dbReference type="Rhea" id="RHEA:13065"/>
        <dbReference type="ChEBI" id="CHEBI:15377"/>
        <dbReference type="ChEBI" id="CHEBI:15378"/>
        <dbReference type="ChEBI" id="CHEBI:30616"/>
        <dbReference type="ChEBI" id="CHEBI:43474"/>
        <dbReference type="ChEBI" id="CHEBI:456216"/>
        <dbReference type="EC" id="5.6.2.3"/>
    </reaction>
</comment>
<dbReference type="AlphaFoldDB" id="A0AAV0NHK1"/>
<protein>
    <recommendedName>
        <fullName evidence="1">ATP-dependent DNA helicase</fullName>
        <ecNumber evidence="1">5.6.2.3</ecNumber>
    </recommendedName>
</protein>
<keyword evidence="5" id="KW-1185">Reference proteome</keyword>
<keyword evidence="1" id="KW-0234">DNA repair</keyword>
<evidence type="ECO:0000259" key="2">
    <source>
        <dbReference type="Pfam" id="PF05970"/>
    </source>
</evidence>
<keyword evidence="1" id="KW-0227">DNA damage</keyword>
<dbReference type="GO" id="GO:0043139">
    <property type="term" value="F:5'-3' DNA helicase activity"/>
    <property type="evidence" value="ECO:0007669"/>
    <property type="project" value="UniProtKB-EC"/>
</dbReference>
<dbReference type="SUPFAM" id="SSF52540">
    <property type="entry name" value="P-loop containing nucleoside triphosphate hydrolases"/>
    <property type="match status" value="2"/>
</dbReference>
<evidence type="ECO:0000256" key="1">
    <source>
        <dbReference type="RuleBase" id="RU363044"/>
    </source>
</evidence>
<dbReference type="Pfam" id="PF05970">
    <property type="entry name" value="PIF1"/>
    <property type="match status" value="1"/>
</dbReference>
<dbReference type="PANTHER" id="PTHR10492">
    <property type="match status" value="1"/>
</dbReference>
<dbReference type="GO" id="GO:0016787">
    <property type="term" value="F:hydrolase activity"/>
    <property type="evidence" value="ECO:0007669"/>
    <property type="project" value="UniProtKB-KW"/>
</dbReference>
<keyword evidence="1" id="KW-0378">Hydrolase</keyword>
<comment type="cofactor">
    <cofactor evidence="1">
        <name>Mg(2+)</name>
        <dbReference type="ChEBI" id="CHEBI:18420"/>
    </cofactor>
</comment>
<evidence type="ECO:0000259" key="3">
    <source>
        <dbReference type="Pfam" id="PF21530"/>
    </source>
</evidence>
<dbReference type="GO" id="GO:0000723">
    <property type="term" value="P:telomere maintenance"/>
    <property type="evidence" value="ECO:0007669"/>
    <property type="project" value="InterPro"/>
</dbReference>
<feature type="non-terminal residue" evidence="4">
    <location>
        <position position="1"/>
    </location>
</feature>
<keyword evidence="1" id="KW-0067">ATP-binding</keyword>
<dbReference type="InterPro" id="IPR049163">
    <property type="entry name" value="Pif1-like_2B_dom"/>
</dbReference>
<dbReference type="PANTHER" id="PTHR10492:SF90">
    <property type="entry name" value="ATP-DEPENDENT DNA HELICASE"/>
    <property type="match status" value="1"/>
</dbReference>
<gene>
    <name evidence="4" type="ORF">LITE_LOCUS33378</name>
</gene>
<keyword evidence="1" id="KW-0547">Nucleotide-binding</keyword>
<evidence type="ECO:0000313" key="5">
    <source>
        <dbReference type="Proteomes" id="UP001154282"/>
    </source>
</evidence>
<feature type="domain" description="DNA helicase Pif1-like DEAD-box helicase" evidence="2">
    <location>
        <begin position="192"/>
        <end position="407"/>
    </location>
</feature>
<dbReference type="EC" id="5.6.2.3" evidence="1"/>
<dbReference type="GO" id="GO:0006310">
    <property type="term" value="P:DNA recombination"/>
    <property type="evidence" value="ECO:0007669"/>
    <property type="project" value="UniProtKB-KW"/>
</dbReference>
<reference evidence="4" key="1">
    <citation type="submission" date="2022-08" db="EMBL/GenBank/DDBJ databases">
        <authorList>
            <person name="Gutierrez-Valencia J."/>
        </authorList>
    </citation>
    <scope>NUCLEOTIDE SEQUENCE</scope>
</reference>
<keyword evidence="1" id="KW-0347">Helicase</keyword>
<dbReference type="GO" id="GO:0006281">
    <property type="term" value="P:DNA repair"/>
    <property type="evidence" value="ECO:0007669"/>
    <property type="project" value="UniProtKB-KW"/>
</dbReference>
<dbReference type="InterPro" id="IPR027417">
    <property type="entry name" value="P-loop_NTPase"/>
</dbReference>
<dbReference type="GO" id="GO:0005524">
    <property type="term" value="F:ATP binding"/>
    <property type="evidence" value="ECO:0007669"/>
    <property type="project" value="UniProtKB-KW"/>
</dbReference>
<dbReference type="EMBL" id="CAMGYJ010000008">
    <property type="protein sequence ID" value="CAI0458099.1"/>
    <property type="molecule type" value="Genomic_DNA"/>
</dbReference>
<organism evidence="4 5">
    <name type="scientific">Linum tenue</name>
    <dbReference type="NCBI Taxonomy" id="586396"/>
    <lineage>
        <taxon>Eukaryota</taxon>
        <taxon>Viridiplantae</taxon>
        <taxon>Streptophyta</taxon>
        <taxon>Embryophyta</taxon>
        <taxon>Tracheophyta</taxon>
        <taxon>Spermatophyta</taxon>
        <taxon>Magnoliopsida</taxon>
        <taxon>eudicotyledons</taxon>
        <taxon>Gunneridae</taxon>
        <taxon>Pentapetalae</taxon>
        <taxon>rosids</taxon>
        <taxon>fabids</taxon>
        <taxon>Malpighiales</taxon>
        <taxon>Linaceae</taxon>
        <taxon>Linum</taxon>
    </lineage>
</organism>
<comment type="similarity">
    <text evidence="1">Belongs to the helicase family.</text>
</comment>
<dbReference type="Gene3D" id="3.40.50.300">
    <property type="entry name" value="P-loop containing nucleotide triphosphate hydrolases"/>
    <property type="match status" value="1"/>
</dbReference>
<dbReference type="InterPro" id="IPR010285">
    <property type="entry name" value="DNA_helicase_pif1-like_DEAD"/>
</dbReference>
<evidence type="ECO:0000313" key="4">
    <source>
        <dbReference type="EMBL" id="CAI0458099.1"/>
    </source>
</evidence>
<keyword evidence="1" id="KW-0233">DNA recombination</keyword>
<sequence length="636" mass="71167">QARILIRPHGIHTSWFRRYILPSTPTYKGRGAQSFVDLRTVNGVVCRNFQAACQKLGLLADDDEWILVIREVGQWGMSKLLRYLFVCMLMFCELADPRTLFEQTWDLLSEDITYQCQKEARFNNALLPPELPRELLLHELQRLLETYSSSLSHFGLPLPTFDASHLKLPSQVARETPLSSAQIERPPVFSDLNPQQATAFEKILSSVTGGTGTFYFLYGHGGTGKTFLYKTLVAAVSELNRKCVVVASSGIAATLLPNAVTAHSRFKIPLDIDQTCTQLAKTLAEADLIIWDEAPMIHRLSFEAVDRTLCDIMNVPFAGEGYRPFGGKTVLLGGYFRQTLPVVPNAGREESVDSSLTRSHLWNYCTVLHLSTNMRVTSDLPNQQLTFDGMSFADWTLSIGNGQIPTKSFNKNQPSDWISIPEPLLLQPGSHPTSTICDEIYTDFQAKSYRASYLTSRAIVTPTNKNVTDINKHMLQQVPGKVHTYFSADTIHSDSNDCARLDAEYPTEFLNTLSFSGFPDHDISLKIFAPIMLLRNLNPDIGLCNGTRIMVTYLSTYVIKGLIMGGTYDGSVVVIPRIIVNINDHNWPFVLKRRQFPNSSLLRHDDQQESRTNIGSCGRLPSEAGVQPWAIIGCCF</sequence>